<dbReference type="OrthoDB" id="8053255at2759"/>
<reference evidence="2" key="1">
    <citation type="submission" date="2021-10" db="EMBL/GenBank/DDBJ databases">
        <title>Tropical sea cucumber genome reveals ecological adaptation and Cuvierian tubules defense mechanism.</title>
        <authorList>
            <person name="Chen T."/>
        </authorList>
    </citation>
    <scope>NUCLEOTIDE SEQUENCE</scope>
    <source>
        <strain evidence="2">Nanhai2018</strain>
        <tissue evidence="2">Muscle</tissue>
    </source>
</reference>
<name>A0A9Q1BY65_HOLLE</name>
<keyword evidence="3" id="KW-1185">Reference proteome</keyword>
<dbReference type="EMBL" id="JAIZAY010000010">
    <property type="protein sequence ID" value="KAJ8034714.1"/>
    <property type="molecule type" value="Genomic_DNA"/>
</dbReference>
<dbReference type="Pfam" id="PF18701">
    <property type="entry name" value="DUF5641"/>
    <property type="match status" value="1"/>
</dbReference>
<organism evidence="2 3">
    <name type="scientific">Holothuria leucospilota</name>
    <name type="common">Black long sea cucumber</name>
    <name type="synonym">Mertensiothuria leucospilota</name>
    <dbReference type="NCBI Taxonomy" id="206669"/>
    <lineage>
        <taxon>Eukaryota</taxon>
        <taxon>Metazoa</taxon>
        <taxon>Echinodermata</taxon>
        <taxon>Eleutherozoa</taxon>
        <taxon>Echinozoa</taxon>
        <taxon>Holothuroidea</taxon>
        <taxon>Aspidochirotacea</taxon>
        <taxon>Aspidochirotida</taxon>
        <taxon>Holothuriidae</taxon>
        <taxon>Holothuria</taxon>
    </lineage>
</organism>
<sequence>MASSTRVQELVKHFWGRWVKEWLPTLNRRNKWKVPHKDLSVGDVVLTIEKDLQRGKWPLGRVVEVYPGPDGYVRVAKVRTVKGDVVRGITKLCPLEVLD</sequence>
<dbReference type="PANTHER" id="PTHR47331">
    <property type="entry name" value="PHD-TYPE DOMAIN-CONTAINING PROTEIN"/>
    <property type="match status" value="1"/>
</dbReference>
<proteinExistence type="predicted"/>
<comment type="caution">
    <text evidence="2">The sequence shown here is derived from an EMBL/GenBank/DDBJ whole genome shotgun (WGS) entry which is preliminary data.</text>
</comment>
<dbReference type="Proteomes" id="UP001152320">
    <property type="component" value="Chromosome 10"/>
</dbReference>
<evidence type="ECO:0000259" key="1">
    <source>
        <dbReference type="Pfam" id="PF18701"/>
    </source>
</evidence>
<protein>
    <recommendedName>
        <fullName evidence="1">DUF5641 domain-containing protein</fullName>
    </recommendedName>
</protein>
<accession>A0A9Q1BY65</accession>
<evidence type="ECO:0000313" key="3">
    <source>
        <dbReference type="Proteomes" id="UP001152320"/>
    </source>
</evidence>
<evidence type="ECO:0000313" key="2">
    <source>
        <dbReference type="EMBL" id="KAJ8034714.1"/>
    </source>
</evidence>
<dbReference type="InterPro" id="IPR040676">
    <property type="entry name" value="DUF5641"/>
</dbReference>
<dbReference type="AlphaFoldDB" id="A0A9Q1BY65"/>
<dbReference type="PANTHER" id="PTHR47331:SF1">
    <property type="entry name" value="GAG-LIKE PROTEIN"/>
    <property type="match status" value="1"/>
</dbReference>
<feature type="domain" description="DUF5641" evidence="1">
    <location>
        <begin position="6"/>
        <end position="95"/>
    </location>
</feature>
<gene>
    <name evidence="2" type="ORF">HOLleu_21675</name>
</gene>